<dbReference type="GO" id="GO:0016020">
    <property type="term" value="C:membrane"/>
    <property type="evidence" value="ECO:0007669"/>
    <property type="project" value="UniProtKB-SubCell"/>
</dbReference>
<dbReference type="Pfam" id="PF01094">
    <property type="entry name" value="ANF_receptor"/>
    <property type="match status" value="1"/>
</dbReference>
<dbReference type="OMA" id="QSATKEH"/>
<comment type="caution">
    <text evidence="6">The sequence shown here is derived from an EMBL/GenBank/DDBJ whole genome shotgun (WGS) entry which is preliminary data.</text>
</comment>
<dbReference type="Gramene" id="PRQ27364">
    <property type="protein sequence ID" value="PRQ27364"/>
    <property type="gene ID" value="RchiOBHm_Chr6g0304541"/>
</dbReference>
<proteinExistence type="predicted"/>
<dbReference type="InterPro" id="IPR028082">
    <property type="entry name" value="Peripla_BP_I"/>
</dbReference>
<dbReference type="InterPro" id="IPR015683">
    <property type="entry name" value="Ionotropic_Glu_rcpt"/>
</dbReference>
<sequence length="134" mass="14758">MALQATEKVNVGVILDDLHSQTENIWLCCIEMALKDFYASHAHYRTGLVLNIRDCKKEIVGAAAAALDLIKNEQVQAIMGPVTSMETSFVINLGKQAFVPIISFSATSSSRTSVRSPYFFQFAQNDSSQLSESH</sequence>
<organism evidence="6 7">
    <name type="scientific">Rosa chinensis</name>
    <name type="common">China rose</name>
    <dbReference type="NCBI Taxonomy" id="74649"/>
    <lineage>
        <taxon>Eukaryota</taxon>
        <taxon>Viridiplantae</taxon>
        <taxon>Streptophyta</taxon>
        <taxon>Embryophyta</taxon>
        <taxon>Tracheophyta</taxon>
        <taxon>Spermatophyta</taxon>
        <taxon>Magnoliopsida</taxon>
        <taxon>eudicotyledons</taxon>
        <taxon>Gunneridae</taxon>
        <taxon>Pentapetalae</taxon>
        <taxon>rosids</taxon>
        <taxon>fabids</taxon>
        <taxon>Rosales</taxon>
        <taxon>Rosaceae</taxon>
        <taxon>Rosoideae</taxon>
        <taxon>Rosoideae incertae sedis</taxon>
        <taxon>Rosa</taxon>
    </lineage>
</organism>
<evidence type="ECO:0000256" key="4">
    <source>
        <dbReference type="ARBA" id="ARBA00023136"/>
    </source>
</evidence>
<keyword evidence="4" id="KW-0472">Membrane</keyword>
<name>A0A2P6PZK0_ROSCH</name>
<comment type="subcellular location">
    <subcellularLocation>
        <location evidence="1">Membrane</location>
    </subcellularLocation>
</comment>
<dbReference type="EMBL" id="PDCK01000044">
    <property type="protein sequence ID" value="PRQ27364.1"/>
    <property type="molecule type" value="Genomic_DNA"/>
</dbReference>
<evidence type="ECO:0000259" key="5">
    <source>
        <dbReference type="Pfam" id="PF01094"/>
    </source>
</evidence>
<evidence type="ECO:0000256" key="2">
    <source>
        <dbReference type="ARBA" id="ARBA00022692"/>
    </source>
</evidence>
<evidence type="ECO:0000313" key="7">
    <source>
        <dbReference type="Proteomes" id="UP000238479"/>
    </source>
</evidence>
<keyword evidence="7" id="KW-1185">Reference proteome</keyword>
<dbReference type="Gene3D" id="3.40.50.2300">
    <property type="match status" value="1"/>
</dbReference>
<dbReference type="PANTHER" id="PTHR34836">
    <property type="entry name" value="OS06G0188250 PROTEIN"/>
    <property type="match status" value="1"/>
</dbReference>
<evidence type="ECO:0000313" key="6">
    <source>
        <dbReference type="EMBL" id="PRQ27364.1"/>
    </source>
</evidence>
<dbReference type="SUPFAM" id="SSF53822">
    <property type="entry name" value="Periplasmic binding protein-like I"/>
    <property type="match status" value="1"/>
</dbReference>
<protein>
    <submittedName>
        <fullName evidence="6">Putative periplasmic binding protein-like I</fullName>
    </submittedName>
</protein>
<dbReference type="AlphaFoldDB" id="A0A2P6PZK0"/>
<dbReference type="Proteomes" id="UP000238479">
    <property type="component" value="Chromosome 6"/>
</dbReference>
<keyword evidence="3" id="KW-1133">Transmembrane helix</keyword>
<evidence type="ECO:0000256" key="1">
    <source>
        <dbReference type="ARBA" id="ARBA00004370"/>
    </source>
</evidence>
<gene>
    <name evidence="6" type="ORF">RchiOBHm_Chr6g0304541</name>
</gene>
<dbReference type="STRING" id="74649.A0A2P6PZK0"/>
<dbReference type="InterPro" id="IPR001828">
    <property type="entry name" value="ANF_lig-bd_rcpt"/>
</dbReference>
<dbReference type="PANTHER" id="PTHR34836:SF1">
    <property type="entry name" value="OS09G0428600 PROTEIN"/>
    <property type="match status" value="1"/>
</dbReference>
<feature type="domain" description="Receptor ligand binding region" evidence="5">
    <location>
        <begin position="27"/>
        <end position="129"/>
    </location>
</feature>
<keyword evidence="2" id="KW-0812">Transmembrane</keyword>
<evidence type="ECO:0000256" key="3">
    <source>
        <dbReference type="ARBA" id="ARBA00022989"/>
    </source>
</evidence>
<accession>A0A2P6PZK0</accession>
<reference evidence="6 7" key="1">
    <citation type="journal article" date="2018" name="Nat. Genet.">
        <title>The Rosa genome provides new insights in the design of modern roses.</title>
        <authorList>
            <person name="Bendahmane M."/>
        </authorList>
    </citation>
    <scope>NUCLEOTIDE SEQUENCE [LARGE SCALE GENOMIC DNA]</scope>
    <source>
        <strain evidence="7">cv. Old Blush</strain>
    </source>
</reference>